<evidence type="ECO:0000259" key="1">
    <source>
        <dbReference type="PROSITE" id="PS50995"/>
    </source>
</evidence>
<evidence type="ECO:0000313" key="2">
    <source>
        <dbReference type="EMBL" id="RVT92523.1"/>
    </source>
</evidence>
<dbReference type="InterPro" id="IPR036390">
    <property type="entry name" value="WH_DNA-bd_sf"/>
</dbReference>
<dbReference type="OrthoDB" id="2287011at2"/>
<reference evidence="2 3" key="1">
    <citation type="submission" date="2019-01" db="EMBL/GenBank/DDBJ databases">
        <authorList>
            <person name="Chen W.-M."/>
        </authorList>
    </citation>
    <scope>NUCLEOTIDE SEQUENCE [LARGE SCALE GENOMIC DNA]</scope>
    <source>
        <strain evidence="2 3">CCP-7</strain>
    </source>
</reference>
<comment type="caution">
    <text evidence="2">The sequence shown here is derived from an EMBL/GenBank/DDBJ whole genome shotgun (WGS) entry which is preliminary data.</text>
</comment>
<accession>A0A437M4N3</accession>
<name>A0A437M4N3_9SPHN</name>
<keyword evidence="3" id="KW-1185">Reference proteome</keyword>
<evidence type="ECO:0000313" key="3">
    <source>
        <dbReference type="Proteomes" id="UP000282971"/>
    </source>
</evidence>
<dbReference type="SMART" id="SM00347">
    <property type="entry name" value="HTH_MARR"/>
    <property type="match status" value="1"/>
</dbReference>
<dbReference type="Proteomes" id="UP000282971">
    <property type="component" value="Unassembled WGS sequence"/>
</dbReference>
<dbReference type="PANTHER" id="PTHR33164:SF105">
    <property type="entry name" value="TRANSCRIPTIONAL REPRESSOR PROTEIN-RELATED"/>
    <property type="match status" value="1"/>
</dbReference>
<dbReference type="InterPro" id="IPR000835">
    <property type="entry name" value="HTH_MarR-typ"/>
</dbReference>
<dbReference type="PROSITE" id="PS50995">
    <property type="entry name" value="HTH_MARR_2"/>
    <property type="match status" value="1"/>
</dbReference>
<protein>
    <submittedName>
        <fullName evidence="2">MarR family transcriptional regulator</fullName>
    </submittedName>
</protein>
<dbReference type="GO" id="GO:0006950">
    <property type="term" value="P:response to stress"/>
    <property type="evidence" value="ECO:0007669"/>
    <property type="project" value="TreeGrafter"/>
</dbReference>
<dbReference type="AlphaFoldDB" id="A0A437M4N3"/>
<dbReference type="GO" id="GO:0003700">
    <property type="term" value="F:DNA-binding transcription factor activity"/>
    <property type="evidence" value="ECO:0007669"/>
    <property type="project" value="InterPro"/>
</dbReference>
<dbReference type="RefSeq" id="WP_127740209.1">
    <property type="nucleotide sequence ID" value="NZ_SACN01000001.1"/>
</dbReference>
<dbReference type="InterPro" id="IPR039422">
    <property type="entry name" value="MarR/SlyA-like"/>
</dbReference>
<dbReference type="EMBL" id="SACN01000001">
    <property type="protein sequence ID" value="RVT92523.1"/>
    <property type="molecule type" value="Genomic_DNA"/>
</dbReference>
<dbReference type="SUPFAM" id="SSF46785">
    <property type="entry name" value="Winged helix' DNA-binding domain"/>
    <property type="match status" value="1"/>
</dbReference>
<feature type="domain" description="HTH marR-type" evidence="1">
    <location>
        <begin position="16"/>
        <end position="148"/>
    </location>
</feature>
<dbReference type="Pfam" id="PF12802">
    <property type="entry name" value="MarR_2"/>
    <property type="match status" value="1"/>
</dbReference>
<proteinExistence type="predicted"/>
<dbReference type="InterPro" id="IPR036388">
    <property type="entry name" value="WH-like_DNA-bd_sf"/>
</dbReference>
<sequence length="148" mass="15998">MSKRPVPFETTIHVRDHCLCLHVQRAARMLARHFDQALKGLGLTNQQFSLLMALNRPGPAPMGPLSALLGMDRTSLTAALKPLERRGLLKVAVSESDKRARELTLTPDGEALLARAVPIWVEHHGAIEAAMGDGVADALRGNLVKIAA</sequence>
<dbReference type="Gene3D" id="1.10.10.10">
    <property type="entry name" value="Winged helix-like DNA-binding domain superfamily/Winged helix DNA-binding domain"/>
    <property type="match status" value="1"/>
</dbReference>
<organism evidence="2 3">
    <name type="scientific">Sphingomonas crocodyli</name>
    <dbReference type="NCBI Taxonomy" id="1979270"/>
    <lineage>
        <taxon>Bacteria</taxon>
        <taxon>Pseudomonadati</taxon>
        <taxon>Pseudomonadota</taxon>
        <taxon>Alphaproteobacteria</taxon>
        <taxon>Sphingomonadales</taxon>
        <taxon>Sphingomonadaceae</taxon>
        <taxon>Sphingomonas</taxon>
    </lineage>
</organism>
<dbReference type="PRINTS" id="PR00598">
    <property type="entry name" value="HTHMARR"/>
</dbReference>
<gene>
    <name evidence="2" type="ORF">EOD43_00910</name>
</gene>
<dbReference type="PANTHER" id="PTHR33164">
    <property type="entry name" value="TRANSCRIPTIONAL REGULATOR, MARR FAMILY"/>
    <property type="match status" value="1"/>
</dbReference>